<sequence>MKKLVLMVAAVATMALTSCNEKAESATIDQANLTAAAANKEVAGNFPEMTFQETEFDFGTVDEGTVVEHEYKFTNTGSAPLIVVNAKGSCGCTVPTWSKEPIAPGGEGTMLVKFNTNGKPNAQTKTVTIKANTESGTESIRIKGFVTPKAKASAPNA</sequence>
<comment type="caution">
    <text evidence="2">The sequence shown here is derived from an EMBL/GenBank/DDBJ whole genome shotgun (WGS) entry which is preliminary data.</text>
</comment>
<name>A0A1Z8AMU2_9FLAO</name>
<dbReference type="InterPro" id="IPR013783">
    <property type="entry name" value="Ig-like_fold"/>
</dbReference>
<feature type="signal peptide" evidence="1">
    <location>
        <begin position="1"/>
        <end position="23"/>
    </location>
</feature>
<organism evidence="2 3">
    <name type="scientific">Nonlabens dokdonensis</name>
    <dbReference type="NCBI Taxonomy" id="328515"/>
    <lineage>
        <taxon>Bacteria</taxon>
        <taxon>Pseudomonadati</taxon>
        <taxon>Bacteroidota</taxon>
        <taxon>Flavobacteriia</taxon>
        <taxon>Flavobacteriales</taxon>
        <taxon>Flavobacteriaceae</taxon>
        <taxon>Nonlabens</taxon>
    </lineage>
</organism>
<evidence type="ECO:0008006" key="4">
    <source>
        <dbReference type="Google" id="ProtNLM"/>
    </source>
</evidence>
<dbReference type="AlphaFoldDB" id="A0A1Z8AMU2"/>
<dbReference type="PROSITE" id="PS51257">
    <property type="entry name" value="PROKAR_LIPOPROTEIN"/>
    <property type="match status" value="1"/>
</dbReference>
<dbReference type="Pfam" id="PF07610">
    <property type="entry name" value="DUF1573"/>
    <property type="match status" value="1"/>
</dbReference>
<dbReference type="RefSeq" id="WP_303687518.1">
    <property type="nucleotide sequence ID" value="NZ_CAJXYO010000007.1"/>
</dbReference>
<proteinExistence type="predicted"/>
<keyword evidence="1" id="KW-0732">Signal</keyword>
<evidence type="ECO:0000313" key="2">
    <source>
        <dbReference type="EMBL" id="OUS11627.1"/>
    </source>
</evidence>
<gene>
    <name evidence="2" type="ORF">A9Q93_11150</name>
</gene>
<evidence type="ECO:0000313" key="3">
    <source>
        <dbReference type="Proteomes" id="UP000196102"/>
    </source>
</evidence>
<reference evidence="3" key="1">
    <citation type="journal article" date="2017" name="Proc. Natl. Acad. Sci. U.S.A.">
        <title>Simulation of Deepwater Horizon oil plume reveals substrate specialization within a complex community of hydrocarbon-degraders.</title>
        <authorList>
            <person name="Hu P."/>
            <person name="Dubinsky E.A."/>
            <person name="Probst A.J."/>
            <person name="Wang J."/>
            <person name="Sieber C.M.K."/>
            <person name="Tom L.M."/>
            <person name="Gardinali P."/>
            <person name="Banfield J.F."/>
            <person name="Atlas R.M."/>
            <person name="Andersen G.L."/>
        </authorList>
    </citation>
    <scope>NUCLEOTIDE SEQUENCE [LARGE SCALE GENOMIC DNA]</scope>
</reference>
<dbReference type="Proteomes" id="UP000196102">
    <property type="component" value="Unassembled WGS sequence"/>
</dbReference>
<dbReference type="PANTHER" id="PTHR37833">
    <property type="entry name" value="LIPOPROTEIN-RELATED"/>
    <property type="match status" value="1"/>
</dbReference>
<evidence type="ECO:0000256" key="1">
    <source>
        <dbReference type="SAM" id="SignalP"/>
    </source>
</evidence>
<feature type="chain" id="PRO_5012938898" description="DUF1573 domain-containing protein" evidence="1">
    <location>
        <begin position="24"/>
        <end position="157"/>
    </location>
</feature>
<dbReference type="InterPro" id="IPR011467">
    <property type="entry name" value="DUF1573"/>
</dbReference>
<dbReference type="Gene3D" id="2.60.40.10">
    <property type="entry name" value="Immunoglobulins"/>
    <property type="match status" value="1"/>
</dbReference>
<dbReference type="EMBL" id="MAAX01000176">
    <property type="protein sequence ID" value="OUS11627.1"/>
    <property type="molecule type" value="Genomic_DNA"/>
</dbReference>
<protein>
    <recommendedName>
        <fullName evidence="4">DUF1573 domain-containing protein</fullName>
    </recommendedName>
</protein>
<dbReference type="PANTHER" id="PTHR37833:SF1">
    <property type="entry name" value="SIGNAL PEPTIDE PROTEIN"/>
    <property type="match status" value="1"/>
</dbReference>
<accession>A0A1Z8AMU2</accession>